<proteinExistence type="predicted"/>
<comment type="caution">
    <text evidence="1">The sequence shown here is derived from an EMBL/GenBank/DDBJ whole genome shotgun (WGS) entry which is preliminary data.</text>
</comment>
<organism evidence="1 2">
    <name type="scientific">Nonomuraea insulae</name>
    <dbReference type="NCBI Taxonomy" id="1616787"/>
    <lineage>
        <taxon>Bacteria</taxon>
        <taxon>Bacillati</taxon>
        <taxon>Actinomycetota</taxon>
        <taxon>Actinomycetes</taxon>
        <taxon>Streptosporangiales</taxon>
        <taxon>Streptosporangiaceae</taxon>
        <taxon>Nonomuraea</taxon>
    </lineage>
</organism>
<sequence>MSDELDELDDLVLQGQRIRGIKLIKDTFECSLHEALDYYVERYRKLRLTRPDDFTESHEEYWDGFYS</sequence>
<dbReference type="RefSeq" id="WP_379523145.1">
    <property type="nucleotide sequence ID" value="NZ_JBHSPA010000096.1"/>
</dbReference>
<evidence type="ECO:0000313" key="2">
    <source>
        <dbReference type="Proteomes" id="UP001596058"/>
    </source>
</evidence>
<evidence type="ECO:0000313" key="1">
    <source>
        <dbReference type="EMBL" id="MFC5833723.1"/>
    </source>
</evidence>
<gene>
    <name evidence="1" type="ORF">ACFPZ3_58625</name>
</gene>
<keyword evidence="2" id="KW-1185">Reference proteome</keyword>
<dbReference type="Proteomes" id="UP001596058">
    <property type="component" value="Unassembled WGS sequence"/>
</dbReference>
<dbReference type="EMBL" id="JBHSPA010000096">
    <property type="protein sequence ID" value="MFC5833723.1"/>
    <property type="molecule type" value="Genomic_DNA"/>
</dbReference>
<protein>
    <submittedName>
        <fullName evidence="1">Uncharacterized protein</fullName>
    </submittedName>
</protein>
<name>A0ABW1D960_9ACTN</name>
<reference evidence="2" key="1">
    <citation type="journal article" date="2019" name="Int. J. Syst. Evol. Microbiol.">
        <title>The Global Catalogue of Microorganisms (GCM) 10K type strain sequencing project: providing services to taxonomists for standard genome sequencing and annotation.</title>
        <authorList>
            <consortium name="The Broad Institute Genomics Platform"/>
            <consortium name="The Broad Institute Genome Sequencing Center for Infectious Disease"/>
            <person name="Wu L."/>
            <person name="Ma J."/>
        </authorList>
    </citation>
    <scope>NUCLEOTIDE SEQUENCE [LARGE SCALE GENOMIC DNA]</scope>
    <source>
        <strain evidence="2">CCUG 53903</strain>
    </source>
</reference>
<accession>A0ABW1D960</accession>